<evidence type="ECO:0000313" key="5">
    <source>
        <dbReference type="Proteomes" id="UP000034410"/>
    </source>
</evidence>
<dbReference type="SMART" id="SM00028">
    <property type="entry name" value="TPR"/>
    <property type="match status" value="3"/>
</dbReference>
<organism evidence="4 5">
    <name type="scientific">Sedimenticola thiotaurini</name>
    <dbReference type="NCBI Taxonomy" id="1543721"/>
    <lineage>
        <taxon>Bacteria</taxon>
        <taxon>Pseudomonadati</taxon>
        <taxon>Pseudomonadota</taxon>
        <taxon>Gammaproteobacteria</taxon>
        <taxon>Chromatiales</taxon>
        <taxon>Sedimenticolaceae</taxon>
        <taxon>Sedimenticola</taxon>
    </lineage>
</organism>
<evidence type="ECO:0000256" key="2">
    <source>
        <dbReference type="ARBA" id="ARBA00022803"/>
    </source>
</evidence>
<gene>
    <name evidence="4" type="ORF">AAY24_08460</name>
</gene>
<reference evidence="4 5" key="1">
    <citation type="journal article" date="2015" name="Genome Announc.">
        <title>Complete Genome Sequence of Sedimenticola thiotaurini Strain SIP-G1, a Polyphosphate- and Polyhydroxyalkanoate-Accumulating Sulfur-Oxidizing Gammaproteobacterium Isolated from Salt Marsh Sediments.</title>
        <authorList>
            <person name="Flood B.E."/>
            <person name="Jones D.S."/>
            <person name="Bailey J.V."/>
        </authorList>
    </citation>
    <scope>NUCLEOTIDE SEQUENCE [LARGE SCALE GENOMIC DNA]</scope>
    <source>
        <strain evidence="4 5">SIP-G1</strain>
    </source>
</reference>
<dbReference type="InterPro" id="IPR019734">
    <property type="entry name" value="TPR_rpt"/>
</dbReference>
<dbReference type="PANTHER" id="PTHR45641:SF19">
    <property type="entry name" value="NEPHROCYSTIN-3"/>
    <property type="match status" value="1"/>
</dbReference>
<keyword evidence="5" id="KW-1185">Reference proteome</keyword>
<dbReference type="SUPFAM" id="SSF48452">
    <property type="entry name" value="TPR-like"/>
    <property type="match status" value="1"/>
</dbReference>
<feature type="region of interest" description="Disordered" evidence="3">
    <location>
        <begin position="1"/>
        <end position="20"/>
    </location>
</feature>
<keyword evidence="2" id="KW-0802">TPR repeat</keyword>
<dbReference type="OrthoDB" id="9815894at2"/>
<dbReference type="EMBL" id="CP011412">
    <property type="protein sequence ID" value="AKH20379.1"/>
    <property type="molecule type" value="Genomic_DNA"/>
</dbReference>
<accession>A0A0F7JYM4</accession>
<feature type="compositionally biased region" description="Polar residues" evidence="3">
    <location>
        <begin position="259"/>
        <end position="275"/>
    </location>
</feature>
<name>A0A0F7JYM4_9GAMM</name>
<keyword evidence="1" id="KW-0677">Repeat</keyword>
<dbReference type="AlphaFoldDB" id="A0A0F7JYM4"/>
<evidence type="ECO:0000256" key="3">
    <source>
        <dbReference type="SAM" id="MobiDB-lite"/>
    </source>
</evidence>
<evidence type="ECO:0000313" key="4">
    <source>
        <dbReference type="EMBL" id="AKH20379.1"/>
    </source>
</evidence>
<evidence type="ECO:0000256" key="1">
    <source>
        <dbReference type="ARBA" id="ARBA00022737"/>
    </source>
</evidence>
<dbReference type="Gene3D" id="1.25.40.10">
    <property type="entry name" value="Tetratricopeptide repeat domain"/>
    <property type="match status" value="1"/>
</dbReference>
<proteinExistence type="predicted"/>
<dbReference type="KEGG" id="seds:AAY24_08460"/>
<dbReference type="Proteomes" id="UP000034410">
    <property type="component" value="Chromosome"/>
</dbReference>
<protein>
    <recommendedName>
        <fullName evidence="6">Tetratricopeptide repeat protein</fullName>
    </recommendedName>
</protein>
<evidence type="ECO:0008006" key="6">
    <source>
        <dbReference type="Google" id="ProtNLM"/>
    </source>
</evidence>
<dbReference type="InterPro" id="IPR011990">
    <property type="entry name" value="TPR-like_helical_dom_sf"/>
</dbReference>
<dbReference type="Pfam" id="PF13374">
    <property type="entry name" value="TPR_10"/>
    <property type="match status" value="2"/>
</dbReference>
<dbReference type="PANTHER" id="PTHR45641">
    <property type="entry name" value="TETRATRICOPEPTIDE REPEAT PROTEIN (AFU_ORTHOLOGUE AFUA_6G03870)"/>
    <property type="match status" value="1"/>
</dbReference>
<sequence>MVPSVRVEEEENRNPALPESGLSVIAAATSTAQLEQLRDTGKQQAAEAAYKLALQFVNNNNKGTAIELIREAAFLQPDNARYIHLASRLAFELKDYPATETYLFRLLAIYRSQATPDALKEITLFDELVTLYVAWGQKDAARSALMKGLVIKKATFGEDHPYIIDDIYRLAELELNAGNVGESKRQLERAFALLENSSAAIDDRDVATAFHNIGELYRVSGQWTDAERAYLKALTFWNKAPMMNQQEIQTTARRLAQTRAMQSASVTDTPLSTGQGRKMLTVEPRQPAELPEKM</sequence>
<feature type="region of interest" description="Disordered" evidence="3">
    <location>
        <begin position="259"/>
        <end position="294"/>
    </location>
</feature>